<evidence type="ECO:0000313" key="3">
    <source>
        <dbReference type="Proteomes" id="UP000033519"/>
    </source>
</evidence>
<dbReference type="PATRIC" id="fig|728005.3.peg.3474"/>
<dbReference type="AlphaFoldDB" id="A0A0F5PZH6"/>
<dbReference type="Proteomes" id="UP000033519">
    <property type="component" value="Unassembled WGS sequence"/>
</dbReference>
<evidence type="ECO:0000313" key="2">
    <source>
        <dbReference type="EMBL" id="SFD39897.1"/>
    </source>
</evidence>
<dbReference type="EMBL" id="LAPV01000064">
    <property type="protein sequence ID" value="KKC34020.1"/>
    <property type="molecule type" value="Genomic_DNA"/>
</dbReference>
<reference evidence="2 4" key="2">
    <citation type="submission" date="2016-10" db="EMBL/GenBank/DDBJ databases">
        <authorList>
            <person name="de Groot N.N."/>
        </authorList>
    </citation>
    <scope>NUCLEOTIDE SEQUENCE [LARGE SCALE GENOMIC DNA]</scope>
    <source>
        <strain evidence="2 4">CGMCC 1.10210</strain>
    </source>
</reference>
<sequence length="91" mass="10464">MLFKLENSNGETQVHLQFRREAVGLGWERNVAVAQIARDLDQQVNVLLEWVREQSADSQQFLSEHGQMKAEQIGNWRAAVWSPSSRRCAIL</sequence>
<name>A0A0F5PZH6_9HYPH</name>
<accession>A0A0F5PZH6</accession>
<proteinExistence type="predicted"/>
<keyword evidence="3" id="KW-1185">Reference proteome</keyword>
<evidence type="ECO:0000313" key="4">
    <source>
        <dbReference type="Proteomes" id="UP000182258"/>
    </source>
</evidence>
<reference evidence="1 3" key="1">
    <citation type="submission" date="2015-03" db="EMBL/GenBank/DDBJ databases">
        <authorList>
            <person name="Lepp D."/>
            <person name="Hassan Y.I."/>
            <person name="Li X.-Z."/>
            <person name="Zhou T."/>
        </authorList>
    </citation>
    <scope>NUCLEOTIDE SEQUENCE [LARGE SCALE GENOMIC DNA]</scope>
    <source>
        <strain evidence="1 3">Cr7-05</strain>
    </source>
</reference>
<protein>
    <submittedName>
        <fullName evidence="2">Uncharacterized protein</fullName>
    </submittedName>
</protein>
<dbReference type="EMBL" id="FOMB01000052">
    <property type="protein sequence ID" value="SFD39897.1"/>
    <property type="molecule type" value="Genomic_DNA"/>
</dbReference>
<dbReference type="Proteomes" id="UP000182258">
    <property type="component" value="Unassembled WGS sequence"/>
</dbReference>
<gene>
    <name evidence="2" type="ORF">SAMN04488059_1528</name>
    <name evidence="1" type="ORF">WH91_05290</name>
</gene>
<evidence type="ECO:0000313" key="1">
    <source>
        <dbReference type="EMBL" id="KKC34020.1"/>
    </source>
</evidence>
<organism evidence="2 4">
    <name type="scientific">Devosia psychrophila</name>
    <dbReference type="NCBI Taxonomy" id="728005"/>
    <lineage>
        <taxon>Bacteria</taxon>
        <taxon>Pseudomonadati</taxon>
        <taxon>Pseudomonadota</taxon>
        <taxon>Alphaproteobacteria</taxon>
        <taxon>Hyphomicrobiales</taxon>
        <taxon>Devosiaceae</taxon>
        <taxon>Devosia</taxon>
    </lineage>
</organism>